<evidence type="ECO:0000256" key="5">
    <source>
        <dbReference type="ARBA" id="ARBA00023002"/>
    </source>
</evidence>
<dbReference type="Proteomes" id="UP000016935">
    <property type="component" value="Unassembled WGS sequence"/>
</dbReference>
<protein>
    <recommendedName>
        <fullName evidence="6">FAD dependent oxidoreductase domain-containing protein</fullName>
    </recommendedName>
</protein>
<reference evidence="7 8" key="1">
    <citation type="journal article" date="2012" name="PLoS Pathog.">
        <title>Diverse lifestyles and strategies of plant pathogenesis encoded in the genomes of eighteen Dothideomycetes fungi.</title>
        <authorList>
            <person name="Ohm R.A."/>
            <person name="Feau N."/>
            <person name="Henrissat B."/>
            <person name="Schoch C.L."/>
            <person name="Horwitz B.A."/>
            <person name="Barry K.W."/>
            <person name="Condon B.J."/>
            <person name="Copeland A.C."/>
            <person name="Dhillon B."/>
            <person name="Glaser F."/>
            <person name="Hesse C.N."/>
            <person name="Kosti I."/>
            <person name="LaButti K."/>
            <person name="Lindquist E.A."/>
            <person name="Lucas S."/>
            <person name="Salamov A.A."/>
            <person name="Bradshaw R.E."/>
            <person name="Ciuffetti L."/>
            <person name="Hamelin R.C."/>
            <person name="Kema G.H.J."/>
            <person name="Lawrence C."/>
            <person name="Scott J.A."/>
            <person name="Spatafora J.W."/>
            <person name="Turgeon B.G."/>
            <person name="de Wit P.J.G.M."/>
            <person name="Zhong S."/>
            <person name="Goodwin S.B."/>
            <person name="Grigoriev I.V."/>
        </authorList>
    </citation>
    <scope>NUCLEOTIDE SEQUENCE [LARGE SCALE GENOMIC DNA]</scope>
    <source>
        <strain evidence="8">28A</strain>
    </source>
</reference>
<dbReference type="STRING" id="671987.R0JNY9"/>
<dbReference type="InterPro" id="IPR036188">
    <property type="entry name" value="FAD/NAD-bd_sf"/>
</dbReference>
<evidence type="ECO:0000256" key="3">
    <source>
        <dbReference type="ARBA" id="ARBA00022630"/>
    </source>
</evidence>
<dbReference type="SMR" id="R0JNY9"/>
<dbReference type="GO" id="GO:0050660">
    <property type="term" value="F:flavin adenine dinucleotide binding"/>
    <property type="evidence" value="ECO:0007669"/>
    <property type="project" value="InterPro"/>
</dbReference>
<proteinExistence type="inferred from homology"/>
<dbReference type="RefSeq" id="XP_008029908.1">
    <property type="nucleotide sequence ID" value="XM_008031717.1"/>
</dbReference>
<keyword evidence="3" id="KW-0285">Flavoprotein</keyword>
<organism evidence="7 8">
    <name type="scientific">Exserohilum turcicum (strain 28A)</name>
    <name type="common">Northern leaf blight fungus</name>
    <name type="synonym">Setosphaeria turcica</name>
    <dbReference type="NCBI Taxonomy" id="671987"/>
    <lineage>
        <taxon>Eukaryota</taxon>
        <taxon>Fungi</taxon>
        <taxon>Dikarya</taxon>
        <taxon>Ascomycota</taxon>
        <taxon>Pezizomycotina</taxon>
        <taxon>Dothideomycetes</taxon>
        <taxon>Pleosporomycetidae</taxon>
        <taxon>Pleosporales</taxon>
        <taxon>Pleosporineae</taxon>
        <taxon>Pleosporaceae</taxon>
        <taxon>Exserohilum</taxon>
    </lineage>
</organism>
<dbReference type="AlphaFoldDB" id="R0JNY9"/>
<keyword evidence="5" id="KW-0560">Oxidoreductase</keyword>
<feature type="domain" description="FAD dependent oxidoreductase" evidence="6">
    <location>
        <begin position="7"/>
        <end position="388"/>
    </location>
</feature>
<dbReference type="InterPro" id="IPR006076">
    <property type="entry name" value="FAD-dep_OxRdtase"/>
</dbReference>
<dbReference type="SUPFAM" id="SSF51905">
    <property type="entry name" value="FAD/NAD(P)-binding domain"/>
    <property type="match status" value="1"/>
</dbReference>
<comment type="cofactor">
    <cofactor evidence="1">
        <name>FAD</name>
        <dbReference type="ChEBI" id="CHEBI:57692"/>
    </cofactor>
</comment>
<accession>R0JNY9</accession>
<dbReference type="eggNOG" id="KOG2820">
    <property type="taxonomic scope" value="Eukaryota"/>
</dbReference>
<evidence type="ECO:0000256" key="2">
    <source>
        <dbReference type="ARBA" id="ARBA00010989"/>
    </source>
</evidence>
<dbReference type="InterPro" id="IPR045170">
    <property type="entry name" value="MTOX"/>
</dbReference>
<dbReference type="Gene3D" id="3.30.9.10">
    <property type="entry name" value="D-Amino Acid Oxidase, subunit A, domain 2"/>
    <property type="match status" value="1"/>
</dbReference>
<name>R0JNY9_EXST2</name>
<evidence type="ECO:0000313" key="7">
    <source>
        <dbReference type="EMBL" id="EOA82923.1"/>
    </source>
</evidence>
<sequence length="437" mass="48951">MHSQLYDVIVVGGGAIGLGAAYEVAKAGKSILVLEQNCLFNSAGSSNDLARMYRTMYTEPFMAELAYKSMSIWKELEMDCGTSLRTMSGLLNFGDPTMGEDTPEGTLMGPIANLESLGMPFRKMTKQEMENEYPFKNLPEAWEGIFAPDNGVINVPLLVRTLARLAKDYGAHTQQYAEVRTLVPVKENGEDIWKVETRVNGNDTVSFRARKIIIAAGAYTNHVLQPSFNLKLKLNIWEMVASYFTVNAGPHGTHFPSMWFQFAKNDHGRSRLFYGFPTVEWGPPNVCRIAVDAATRQIKDPNQRCGSVVNPEDIHDTQQFIEKHLVGVDHITPAYTLSCLQTNTFDNMFVLDYIPERYLQGGAKDSVALFTAGWAMKFVPLIGRALKDMVLNGHSEYALDEFKIDRLDLKSKGKDGKPQAGIIDEVNAEFCNRWEYL</sequence>
<dbReference type="Gene3D" id="3.50.50.60">
    <property type="entry name" value="FAD/NAD(P)-binding domain"/>
    <property type="match status" value="1"/>
</dbReference>
<evidence type="ECO:0000259" key="6">
    <source>
        <dbReference type="Pfam" id="PF01266"/>
    </source>
</evidence>
<keyword evidence="4" id="KW-0274">FAD</keyword>
<dbReference type="GeneID" id="19399421"/>
<dbReference type="OrthoDB" id="424974at2759"/>
<dbReference type="PANTHER" id="PTHR10961">
    <property type="entry name" value="PEROXISOMAL SARCOSINE OXIDASE"/>
    <property type="match status" value="1"/>
</dbReference>
<dbReference type="EMBL" id="KB908844">
    <property type="protein sequence ID" value="EOA82923.1"/>
    <property type="molecule type" value="Genomic_DNA"/>
</dbReference>
<evidence type="ECO:0000256" key="4">
    <source>
        <dbReference type="ARBA" id="ARBA00022827"/>
    </source>
</evidence>
<keyword evidence="8" id="KW-1185">Reference proteome</keyword>
<evidence type="ECO:0000256" key="1">
    <source>
        <dbReference type="ARBA" id="ARBA00001974"/>
    </source>
</evidence>
<dbReference type="PANTHER" id="PTHR10961:SF7">
    <property type="entry name" value="FAD DEPENDENT OXIDOREDUCTASE DOMAIN-CONTAINING PROTEIN"/>
    <property type="match status" value="1"/>
</dbReference>
<dbReference type="Pfam" id="PF01266">
    <property type="entry name" value="DAO"/>
    <property type="match status" value="1"/>
</dbReference>
<gene>
    <name evidence="7" type="ORF">SETTUDRAFT_165285</name>
</gene>
<dbReference type="HOGENOM" id="CLU_007884_2_5_1"/>
<dbReference type="GO" id="GO:0008115">
    <property type="term" value="F:sarcosine oxidase activity"/>
    <property type="evidence" value="ECO:0007669"/>
    <property type="project" value="TreeGrafter"/>
</dbReference>
<reference evidence="7 8" key="2">
    <citation type="journal article" date="2013" name="PLoS Genet.">
        <title>Comparative genome structure, secondary metabolite, and effector coding capacity across Cochliobolus pathogens.</title>
        <authorList>
            <person name="Condon B.J."/>
            <person name="Leng Y."/>
            <person name="Wu D."/>
            <person name="Bushley K.E."/>
            <person name="Ohm R.A."/>
            <person name="Otillar R."/>
            <person name="Martin J."/>
            <person name="Schackwitz W."/>
            <person name="Grimwood J."/>
            <person name="MohdZainudin N."/>
            <person name="Xue C."/>
            <person name="Wang R."/>
            <person name="Manning V.A."/>
            <person name="Dhillon B."/>
            <person name="Tu Z.J."/>
            <person name="Steffenson B.J."/>
            <person name="Salamov A."/>
            <person name="Sun H."/>
            <person name="Lowry S."/>
            <person name="LaButti K."/>
            <person name="Han J."/>
            <person name="Copeland A."/>
            <person name="Lindquist E."/>
            <person name="Barry K."/>
            <person name="Schmutz J."/>
            <person name="Baker S.E."/>
            <person name="Ciuffetti L.M."/>
            <person name="Grigoriev I.V."/>
            <person name="Zhong S."/>
            <person name="Turgeon B.G."/>
        </authorList>
    </citation>
    <scope>NUCLEOTIDE SEQUENCE [LARGE SCALE GENOMIC DNA]</scope>
    <source>
        <strain evidence="8">28A</strain>
    </source>
</reference>
<comment type="similarity">
    <text evidence="2">Belongs to the MSOX/MTOX family.</text>
</comment>
<evidence type="ECO:0000313" key="8">
    <source>
        <dbReference type="Proteomes" id="UP000016935"/>
    </source>
</evidence>